<dbReference type="Proteomes" id="UP000035350">
    <property type="component" value="Unassembled WGS sequence"/>
</dbReference>
<evidence type="ECO:0000313" key="2">
    <source>
        <dbReference type="Proteomes" id="UP000035350"/>
    </source>
</evidence>
<dbReference type="AlphaFoldDB" id="A0A0G8BX97"/>
<dbReference type="EMBL" id="LCYN01000032">
    <property type="protein sequence ID" value="KKZ91719.1"/>
    <property type="molecule type" value="Genomic_DNA"/>
</dbReference>
<reference evidence="2" key="2">
    <citation type="submission" date="2015-04" db="EMBL/GenBank/DDBJ databases">
        <title>Draft Genome Sequences of Eight Spore-Forming Food Isolates of Bacillus cereus Genome sequencing.</title>
        <authorList>
            <person name="Krawcyk A.O."/>
            <person name="de Jong A."/>
            <person name="Eijlander R.T."/>
            <person name="Berendsen E.M."/>
            <person name="Holsappel S."/>
            <person name="Wells-Bennik M."/>
            <person name="Kuipers O.P."/>
        </authorList>
    </citation>
    <scope>NUCLEOTIDE SEQUENCE [LARGE SCALE GENOMIC DNA]</scope>
    <source>
        <strain evidence="2">B4147</strain>
    </source>
</reference>
<sequence>MLAGKQLLLEELSSDLRRELSDMEKKGEVVCIQGIPFECI</sequence>
<organism evidence="1 2">
    <name type="scientific">Bacillus wiedmannii</name>
    <dbReference type="NCBI Taxonomy" id="1890302"/>
    <lineage>
        <taxon>Bacteria</taxon>
        <taxon>Bacillati</taxon>
        <taxon>Bacillota</taxon>
        <taxon>Bacilli</taxon>
        <taxon>Bacillales</taxon>
        <taxon>Bacillaceae</taxon>
        <taxon>Bacillus</taxon>
        <taxon>Bacillus cereus group</taxon>
    </lineage>
</organism>
<evidence type="ECO:0000313" key="1">
    <source>
        <dbReference type="EMBL" id="KKZ91719.1"/>
    </source>
</evidence>
<proteinExistence type="predicted"/>
<name>A0A0G8BX97_9BACI</name>
<comment type="caution">
    <text evidence="1">The sequence shown here is derived from an EMBL/GenBank/DDBJ whole genome shotgun (WGS) entry which is preliminary data.</text>
</comment>
<protein>
    <submittedName>
        <fullName evidence="1">Uncharacterized protein</fullName>
    </submittedName>
</protein>
<reference evidence="1 2" key="1">
    <citation type="journal article" date="2015" name="Genome Announc.">
        <title>Next-Generation Whole-Genome Sequencing of Eight Strains of Bacillus cereus, Isolated from Food.</title>
        <authorList>
            <person name="Krawczyk A.O."/>
            <person name="de Jong A."/>
            <person name="Eijlander R.T."/>
            <person name="Berendsen E.M."/>
            <person name="Holsappel S."/>
            <person name="Wells-Bennik M.H."/>
            <person name="Kuipers O.P."/>
        </authorList>
    </citation>
    <scope>NUCLEOTIDE SEQUENCE [LARGE SCALE GENOMIC DNA]</scope>
    <source>
        <strain evidence="1 2">B4147</strain>
    </source>
</reference>
<gene>
    <name evidence="1" type="ORF">B4147_5532</name>
</gene>
<accession>A0A0G8BX97</accession>
<dbReference type="PATRIC" id="fig|1396.433.peg.5864"/>